<sequence length="170" mass="18754">MKFTDLSSHQRSMLAMLCTGQPFNTEQLGRGCSPRRGPSTAAEHLLRMRDAGLVFSSQKGPGETYCSWKATTYGKSVFESRPVEALVFPYPPSLAGPSVAPQKPYRVLRVANNGVTLFTNKFESVIDADRYARTNIHGASSDTVNYVVTLHKSMRFVPQVVQPAVEVEDL</sequence>
<evidence type="ECO:0000313" key="1">
    <source>
        <dbReference type="EMBL" id="QJD54784.1"/>
    </source>
</evidence>
<protein>
    <submittedName>
        <fullName evidence="1">Uncharacterized protein</fullName>
    </submittedName>
</protein>
<keyword evidence="2" id="KW-1185">Reference proteome</keyword>
<evidence type="ECO:0000313" key="2">
    <source>
        <dbReference type="Proteomes" id="UP000501738"/>
    </source>
</evidence>
<dbReference type="Proteomes" id="UP000501738">
    <property type="component" value="Segment"/>
</dbReference>
<proteinExistence type="predicted"/>
<organism evidence="1 2">
    <name type="scientific">Pseudomonas phage MR5</name>
    <dbReference type="NCBI Taxonomy" id="2711172"/>
    <lineage>
        <taxon>Viruses</taxon>
        <taxon>Duplodnaviria</taxon>
        <taxon>Heunggongvirae</taxon>
        <taxon>Uroviricota</taxon>
        <taxon>Caudoviricetes</taxon>
        <taxon>Autographivirales</taxon>
        <taxon>Autoscriptoviridae</taxon>
        <taxon>Krylovirinae</taxon>
        <taxon>Mojovirus</taxon>
        <taxon>Mojovirus MR5</taxon>
    </lineage>
</organism>
<accession>A0A6M3TCS6</accession>
<reference evidence="1 2" key="1">
    <citation type="journal article" date="2020" name="Microb. Biotechnol.">
        <title>Phage biocontrol to combat Pseudomonas syringae pathogens causing disease in cherry.</title>
        <authorList>
            <person name="Rabiey M."/>
            <person name="Roy S.R."/>
            <person name="Holtappels D."/>
            <person name="Franceschetti L."/>
            <person name="Quilty B.J."/>
            <person name="Creeth R."/>
            <person name="Sundin G.W."/>
            <person name="Wagemans J."/>
            <person name="Lavigne R."/>
            <person name="Jackson R.W."/>
        </authorList>
    </citation>
    <scope>NUCLEOTIDE SEQUENCE [LARGE SCALE GENOMIC DNA]</scope>
</reference>
<name>A0A6M3TCS6_9CAUD</name>
<dbReference type="EMBL" id="MT104468">
    <property type="protein sequence ID" value="QJD54784.1"/>
    <property type="molecule type" value="Genomic_DNA"/>
</dbReference>
<gene>
    <name evidence="1" type="ORF">PssvBMR5_gp16</name>
</gene>